<reference evidence="2 3" key="1">
    <citation type="submission" date="2023-01" db="EMBL/GenBank/DDBJ databases">
        <authorList>
            <person name="Yoon J.-W."/>
        </authorList>
    </citation>
    <scope>NUCLEOTIDE SEQUENCE [LARGE SCALE GENOMIC DNA]</scope>
    <source>
        <strain evidence="2 3">KMU-50</strain>
    </source>
</reference>
<keyword evidence="3" id="KW-1185">Reference proteome</keyword>
<dbReference type="InterPro" id="IPR007485">
    <property type="entry name" value="LPS_assembly_LptE"/>
</dbReference>
<dbReference type="Proteomes" id="UP001528040">
    <property type="component" value="Unassembled WGS sequence"/>
</dbReference>
<sequence length="164" mass="17675">MWLSDRRSFLALLLAGGLSACGFTPVYAPGGSGEGLQGSVTIAEPDTREGFELVKALEARLGRNLSARYDLNYTITTRTQGLGVTAAQEITRTQVMGEVGYEVVERDTDQVVHKGTVSNFTSYSSEGSTVSTAAVERDAYRRLMVSMADLITTRLMATYSGWGS</sequence>
<feature type="chain" id="PRO_5045368232" evidence="1">
    <location>
        <begin position="29"/>
        <end position="164"/>
    </location>
</feature>
<evidence type="ECO:0000313" key="2">
    <source>
        <dbReference type="EMBL" id="MDA5092905.1"/>
    </source>
</evidence>
<protein>
    <submittedName>
        <fullName evidence="2">LPS assembly lipoprotein LptE</fullName>
    </submittedName>
</protein>
<name>A0ABT4VYU8_9RHOB</name>
<gene>
    <name evidence="2" type="primary">lptE</name>
    <name evidence="2" type="ORF">O2N63_02290</name>
</gene>
<dbReference type="RefSeq" id="WP_271052490.1">
    <property type="nucleotide sequence ID" value="NZ_JAQIIO010000001.1"/>
</dbReference>
<evidence type="ECO:0000256" key="1">
    <source>
        <dbReference type="SAM" id="SignalP"/>
    </source>
</evidence>
<keyword evidence="1" id="KW-0732">Signal</keyword>
<dbReference type="Gene3D" id="3.30.160.150">
    <property type="entry name" value="Lipoprotein like domain"/>
    <property type="match status" value="1"/>
</dbReference>
<feature type="signal peptide" evidence="1">
    <location>
        <begin position="1"/>
        <end position="28"/>
    </location>
</feature>
<organism evidence="2 3">
    <name type="scientific">Aliiroseovarius salicola</name>
    <dbReference type="NCBI Taxonomy" id="3009082"/>
    <lineage>
        <taxon>Bacteria</taxon>
        <taxon>Pseudomonadati</taxon>
        <taxon>Pseudomonadota</taxon>
        <taxon>Alphaproteobacteria</taxon>
        <taxon>Rhodobacterales</taxon>
        <taxon>Paracoccaceae</taxon>
        <taxon>Aliiroseovarius</taxon>
    </lineage>
</organism>
<dbReference type="Pfam" id="PF04390">
    <property type="entry name" value="LptE"/>
    <property type="match status" value="1"/>
</dbReference>
<accession>A0ABT4VYU8</accession>
<proteinExistence type="predicted"/>
<keyword evidence="2" id="KW-0449">Lipoprotein</keyword>
<dbReference type="PROSITE" id="PS51257">
    <property type="entry name" value="PROKAR_LIPOPROTEIN"/>
    <property type="match status" value="1"/>
</dbReference>
<evidence type="ECO:0000313" key="3">
    <source>
        <dbReference type="Proteomes" id="UP001528040"/>
    </source>
</evidence>
<comment type="caution">
    <text evidence="2">The sequence shown here is derived from an EMBL/GenBank/DDBJ whole genome shotgun (WGS) entry which is preliminary data.</text>
</comment>
<dbReference type="EMBL" id="JAQIIO010000001">
    <property type="protein sequence ID" value="MDA5092905.1"/>
    <property type="molecule type" value="Genomic_DNA"/>
</dbReference>